<dbReference type="EMBL" id="JACGCI010000012">
    <property type="protein sequence ID" value="KAF6760519.1"/>
    <property type="molecule type" value="Genomic_DNA"/>
</dbReference>
<feature type="compositionally biased region" description="Polar residues" evidence="1">
    <location>
        <begin position="11"/>
        <end position="24"/>
    </location>
</feature>
<name>A0A8H6MC68_9AGAR</name>
<feature type="region of interest" description="Disordered" evidence="1">
    <location>
        <begin position="1"/>
        <end position="24"/>
    </location>
</feature>
<accession>A0A8H6MC68</accession>
<evidence type="ECO:0000313" key="2">
    <source>
        <dbReference type="EMBL" id="KAF6760519.1"/>
    </source>
</evidence>
<reference evidence="2 3" key="1">
    <citation type="submission" date="2020-07" db="EMBL/GenBank/DDBJ databases">
        <title>Comparative genomics of pyrophilous fungi reveals a link between fire events and developmental genes.</title>
        <authorList>
            <consortium name="DOE Joint Genome Institute"/>
            <person name="Steindorff A.S."/>
            <person name="Carver A."/>
            <person name="Calhoun S."/>
            <person name="Stillman K."/>
            <person name="Liu H."/>
            <person name="Lipzen A."/>
            <person name="Pangilinan J."/>
            <person name="Labutti K."/>
            <person name="Bruns T.D."/>
            <person name="Grigoriev I.V."/>
        </authorList>
    </citation>
    <scope>NUCLEOTIDE SEQUENCE [LARGE SCALE GENOMIC DNA]</scope>
    <source>
        <strain evidence="2 3">CBS 144469</strain>
    </source>
</reference>
<keyword evidence="3" id="KW-1185">Reference proteome</keyword>
<comment type="caution">
    <text evidence="2">The sequence shown here is derived from an EMBL/GenBank/DDBJ whole genome shotgun (WGS) entry which is preliminary data.</text>
</comment>
<dbReference type="AlphaFoldDB" id="A0A8H6MC68"/>
<evidence type="ECO:0000256" key="1">
    <source>
        <dbReference type="SAM" id="MobiDB-lite"/>
    </source>
</evidence>
<evidence type="ECO:0000313" key="3">
    <source>
        <dbReference type="Proteomes" id="UP000521943"/>
    </source>
</evidence>
<gene>
    <name evidence="2" type="ORF">DFP72DRAFT_74564</name>
</gene>
<organism evidence="2 3">
    <name type="scientific">Ephemerocybe angulata</name>
    <dbReference type="NCBI Taxonomy" id="980116"/>
    <lineage>
        <taxon>Eukaryota</taxon>
        <taxon>Fungi</taxon>
        <taxon>Dikarya</taxon>
        <taxon>Basidiomycota</taxon>
        <taxon>Agaricomycotina</taxon>
        <taxon>Agaricomycetes</taxon>
        <taxon>Agaricomycetidae</taxon>
        <taxon>Agaricales</taxon>
        <taxon>Agaricineae</taxon>
        <taxon>Psathyrellaceae</taxon>
        <taxon>Ephemerocybe</taxon>
    </lineage>
</organism>
<sequence length="160" mass="17955">MKRAELRASTGAMNPTSSFLSTTNRANLDDLFRSPRPQTVNSPPFSSTSLRIRRLLPNAVPPTIAHAQPRRSVPQIVPTRTHRELHLVGLCSHCTVPTATHCNSADTHLRLSRCAATLPADPRQTRRVLPLPPRFPFSTTSLTLPIFHHNPRIRARIRQR</sequence>
<proteinExistence type="predicted"/>
<protein>
    <submittedName>
        <fullName evidence="2">Uncharacterized protein</fullName>
    </submittedName>
</protein>
<dbReference type="Proteomes" id="UP000521943">
    <property type="component" value="Unassembled WGS sequence"/>
</dbReference>